<accession>A0A0J6FGV8</accession>
<dbReference type="Proteomes" id="UP000054567">
    <property type="component" value="Unassembled WGS sequence"/>
</dbReference>
<evidence type="ECO:0000313" key="2">
    <source>
        <dbReference type="Proteomes" id="UP000054567"/>
    </source>
</evidence>
<sequence length="171" mass="19545">MDYGAKACQVMKSRAKLTNYLVHPDIKIPPYFLLISLSTIKNDSTSYLNSKGAVHTKLPGMYSTRFCRSGRAIDAPVGRFRLTYRSNRRTRLTAASIKIYPQQVSGYFPVLSYDPLSGQSEKLPLSRIELNIKREYEGRPVITCRPIKRQLVRTSTFDLSIDHSYRLSYKG</sequence>
<reference evidence="2" key="3">
    <citation type="journal article" date="2010" name="Genome Res.">
        <title>Population genomic sequencing of Coccidioides fungi reveals recent hybridization and transposon control.</title>
        <authorList>
            <person name="Neafsey D.E."/>
            <person name="Barker B.M."/>
            <person name="Sharpton T.J."/>
            <person name="Stajich J.E."/>
            <person name="Park D.J."/>
            <person name="Whiston E."/>
            <person name="Hung C.-Y."/>
            <person name="McMahan C."/>
            <person name="White J."/>
            <person name="Sykes S."/>
            <person name="Heiman D."/>
            <person name="Young S."/>
            <person name="Zeng Q."/>
            <person name="Abouelleil A."/>
            <person name="Aftuck L."/>
            <person name="Bessette D."/>
            <person name="Brown A."/>
            <person name="FitzGerald M."/>
            <person name="Lui A."/>
            <person name="Macdonald J.P."/>
            <person name="Priest M."/>
            <person name="Orbach M.J."/>
            <person name="Galgiani J.N."/>
            <person name="Kirkland T.N."/>
            <person name="Cole G.T."/>
            <person name="Birren B.W."/>
            <person name="Henn M.R."/>
            <person name="Taylor J.W."/>
            <person name="Rounsley S.D."/>
        </authorList>
    </citation>
    <scope>NUCLEOTIDE SEQUENCE [LARGE SCALE GENOMIC DNA]</scope>
    <source>
        <strain evidence="2">RMSCC 3488</strain>
    </source>
</reference>
<proteinExistence type="predicted"/>
<reference evidence="1 2" key="1">
    <citation type="submission" date="2007-06" db="EMBL/GenBank/DDBJ databases">
        <title>The Genome Sequence of Coccidioides posadasii RMSCC_3488.</title>
        <authorList>
            <consortium name="Coccidioides Genome Resources Consortium"/>
            <consortium name="The Broad Institute Genome Sequencing Platform"/>
            <person name="Henn M.R."/>
            <person name="Sykes S."/>
            <person name="Young S."/>
            <person name="Jaffe D."/>
            <person name="Berlin A."/>
            <person name="Alvarez P."/>
            <person name="Butler J."/>
            <person name="Gnerre S."/>
            <person name="Grabherr M."/>
            <person name="Mauceli E."/>
            <person name="Brockman W."/>
            <person name="Kodira C."/>
            <person name="Alvarado L."/>
            <person name="Zeng Q."/>
            <person name="Crawford M."/>
            <person name="Antoine C."/>
            <person name="Devon K."/>
            <person name="Galgiani J."/>
            <person name="Orsborn K."/>
            <person name="Lewis M.L."/>
            <person name="Nusbaum C."/>
            <person name="Galagan J."/>
            <person name="Birren B."/>
        </authorList>
    </citation>
    <scope>NUCLEOTIDE SEQUENCE [LARGE SCALE GENOMIC DNA]</scope>
    <source>
        <strain evidence="1 2">RMSCC 3488</strain>
    </source>
</reference>
<dbReference type="EMBL" id="DS268110">
    <property type="protein sequence ID" value="KMM68099.1"/>
    <property type="molecule type" value="Genomic_DNA"/>
</dbReference>
<name>A0A0J6FGV8_COCPO</name>
<organism evidence="1 2">
    <name type="scientific">Coccidioides posadasii RMSCC 3488</name>
    <dbReference type="NCBI Taxonomy" id="454284"/>
    <lineage>
        <taxon>Eukaryota</taxon>
        <taxon>Fungi</taxon>
        <taxon>Dikarya</taxon>
        <taxon>Ascomycota</taxon>
        <taxon>Pezizomycotina</taxon>
        <taxon>Eurotiomycetes</taxon>
        <taxon>Eurotiomycetidae</taxon>
        <taxon>Onygenales</taxon>
        <taxon>Onygenaceae</taxon>
        <taxon>Coccidioides</taxon>
    </lineage>
</organism>
<dbReference type="VEuPathDB" id="FungiDB:CPAG_04431"/>
<evidence type="ECO:0000313" key="1">
    <source>
        <dbReference type="EMBL" id="KMM68099.1"/>
    </source>
</evidence>
<reference evidence="2" key="2">
    <citation type="journal article" date="2009" name="Genome Res.">
        <title>Comparative genomic analyses of the human fungal pathogens Coccidioides and their relatives.</title>
        <authorList>
            <person name="Sharpton T.J."/>
            <person name="Stajich J.E."/>
            <person name="Rounsley S.D."/>
            <person name="Gardner M.J."/>
            <person name="Wortman J.R."/>
            <person name="Jordar V.S."/>
            <person name="Maiti R."/>
            <person name="Kodira C.D."/>
            <person name="Neafsey D.E."/>
            <person name="Zeng Q."/>
            <person name="Hung C.-Y."/>
            <person name="McMahan C."/>
            <person name="Muszewska A."/>
            <person name="Grynberg M."/>
            <person name="Mandel M.A."/>
            <person name="Kellner E.M."/>
            <person name="Barker B.M."/>
            <person name="Galgiani J.N."/>
            <person name="Orbach M.J."/>
            <person name="Kirkland T.N."/>
            <person name="Cole G.T."/>
            <person name="Henn M.R."/>
            <person name="Birren B.W."/>
            <person name="Taylor J.W."/>
        </authorList>
    </citation>
    <scope>NUCLEOTIDE SEQUENCE [LARGE SCALE GENOMIC DNA]</scope>
    <source>
        <strain evidence="2">RMSCC 3488</strain>
    </source>
</reference>
<dbReference type="AlphaFoldDB" id="A0A0J6FGV8"/>
<gene>
    <name evidence="1" type="ORF">CPAG_04431</name>
</gene>
<protein>
    <submittedName>
        <fullName evidence="1">Uncharacterized protein</fullName>
    </submittedName>
</protein>